<dbReference type="InParanoid" id="B2WKS2"/>
<proteinExistence type="predicted"/>
<evidence type="ECO:0000313" key="2">
    <source>
        <dbReference type="Proteomes" id="UP000001471"/>
    </source>
</evidence>
<sequence>MTEYINRRLSSFTLTPEAPQRTFRITALVAPTSKESPTPNLTFKKPPFLGTIRETVTFDIEHDKLPPSFRCSCLGNGNICKAPWFQEHYVVDWAAGSTLAKKEQIVHGIKMVAVKKGTLRQYVGWCAGGVGLEISETETLYSIDGIWEKIQKVPVLGRGARDVLSNEAELLFWGQWALGWIPCVLRQLSAVRESKKKATRRYLFNEN</sequence>
<dbReference type="Proteomes" id="UP000001471">
    <property type="component" value="Unassembled WGS sequence"/>
</dbReference>
<organism evidence="1 2">
    <name type="scientific">Pyrenophora tritici-repentis (strain Pt-1C-BFP)</name>
    <name type="common">Wheat tan spot fungus</name>
    <name type="synonym">Drechslera tritici-repentis</name>
    <dbReference type="NCBI Taxonomy" id="426418"/>
    <lineage>
        <taxon>Eukaryota</taxon>
        <taxon>Fungi</taxon>
        <taxon>Dikarya</taxon>
        <taxon>Ascomycota</taxon>
        <taxon>Pezizomycotina</taxon>
        <taxon>Dothideomycetes</taxon>
        <taxon>Pleosporomycetidae</taxon>
        <taxon>Pleosporales</taxon>
        <taxon>Pleosporineae</taxon>
        <taxon>Pleosporaceae</taxon>
        <taxon>Pyrenophora</taxon>
    </lineage>
</organism>
<dbReference type="AlphaFoldDB" id="B2WKS2"/>
<dbReference type="OrthoDB" id="3711809at2759"/>
<protein>
    <submittedName>
        <fullName evidence="1">Uncharacterized protein</fullName>
    </submittedName>
</protein>
<evidence type="ECO:0000313" key="1">
    <source>
        <dbReference type="EMBL" id="EDU43632.1"/>
    </source>
</evidence>
<dbReference type="EMBL" id="DS231628">
    <property type="protein sequence ID" value="EDU43632.1"/>
    <property type="molecule type" value="Genomic_DNA"/>
</dbReference>
<gene>
    <name evidence="1" type="ORF">PTRG_10582</name>
</gene>
<reference evidence="2" key="1">
    <citation type="journal article" date="2013" name="G3 (Bethesda)">
        <title>Comparative genomics of a plant-pathogenic fungus, Pyrenophora tritici-repentis, reveals transduplication and the impact of repeat elements on pathogenicity and population divergence.</title>
        <authorList>
            <person name="Manning V.A."/>
            <person name="Pandelova I."/>
            <person name="Dhillon B."/>
            <person name="Wilhelm L.J."/>
            <person name="Goodwin S.B."/>
            <person name="Berlin A.M."/>
            <person name="Figueroa M."/>
            <person name="Freitag M."/>
            <person name="Hane J.K."/>
            <person name="Henrissat B."/>
            <person name="Holman W.H."/>
            <person name="Kodira C.D."/>
            <person name="Martin J."/>
            <person name="Oliver R.P."/>
            <person name="Robbertse B."/>
            <person name="Schackwitz W."/>
            <person name="Schwartz D.C."/>
            <person name="Spatafora J.W."/>
            <person name="Turgeon B.G."/>
            <person name="Yandava C."/>
            <person name="Young S."/>
            <person name="Zhou S."/>
            <person name="Zeng Q."/>
            <person name="Grigoriev I.V."/>
            <person name="Ma L.-J."/>
            <person name="Ciuffetti L.M."/>
        </authorList>
    </citation>
    <scope>NUCLEOTIDE SEQUENCE [LARGE SCALE GENOMIC DNA]</scope>
    <source>
        <strain evidence="2">Pt-1C-BFP</strain>
    </source>
</reference>
<dbReference type="HOGENOM" id="CLU_1326983_0_0_1"/>
<accession>B2WKS2</accession>
<name>B2WKS2_PYRTR</name>